<gene>
    <name evidence="1" type="ORF">KUTeg_007995</name>
</gene>
<dbReference type="PANTHER" id="PTHR22605">
    <property type="entry name" value="RZ-TYPE DOMAIN-CONTAINING PROTEIN"/>
    <property type="match status" value="1"/>
</dbReference>
<organism evidence="1 2">
    <name type="scientific">Tegillarca granosa</name>
    <name type="common">Malaysian cockle</name>
    <name type="synonym">Anadara granosa</name>
    <dbReference type="NCBI Taxonomy" id="220873"/>
    <lineage>
        <taxon>Eukaryota</taxon>
        <taxon>Metazoa</taxon>
        <taxon>Spiralia</taxon>
        <taxon>Lophotrochozoa</taxon>
        <taxon>Mollusca</taxon>
        <taxon>Bivalvia</taxon>
        <taxon>Autobranchia</taxon>
        <taxon>Pteriomorphia</taxon>
        <taxon>Arcoida</taxon>
        <taxon>Arcoidea</taxon>
        <taxon>Arcidae</taxon>
        <taxon>Tegillarca</taxon>
    </lineage>
</organism>
<evidence type="ECO:0000313" key="2">
    <source>
        <dbReference type="Proteomes" id="UP001217089"/>
    </source>
</evidence>
<protein>
    <submittedName>
        <fullName evidence="1">Uncharacterized protein</fullName>
    </submittedName>
</protein>
<sequence length="243" mass="27923">MFCSGQPNLIICPQGNILNTVLSVYSHEADQPLPQSDEVLVCSQHTTIDQLDIFWRRALFDTSDRVYCLVNADLLDYDVSDKGERRLEKHMEKATVLGNQYKLVVVCSQENELRSRIVAALDRFRRPPLPMGRKQDIRKYLQVKLKVEKIKGNLKPASHVDFDHSSVRVVKSWRAGVGKTLHMQRQLEDLRVLNSGIQTEVITIPLHEKVIDLDAVMEIFLQSILQPGHIQPRLFHIDISHEK</sequence>
<evidence type="ECO:0000313" key="1">
    <source>
        <dbReference type="EMBL" id="KAJ8315845.1"/>
    </source>
</evidence>
<comment type="caution">
    <text evidence="1">The sequence shown here is derived from an EMBL/GenBank/DDBJ whole genome shotgun (WGS) entry which is preliminary data.</text>
</comment>
<accession>A0ABQ9FEW1</accession>
<dbReference type="PANTHER" id="PTHR22605:SF16">
    <property type="entry name" value="E3 UBIQUITIN-PROTEIN LIGASE RNF213"/>
    <property type="match status" value="1"/>
</dbReference>
<reference evidence="1 2" key="1">
    <citation type="submission" date="2022-12" db="EMBL/GenBank/DDBJ databases">
        <title>Chromosome-level genome of Tegillarca granosa.</title>
        <authorList>
            <person name="Kim J."/>
        </authorList>
    </citation>
    <scope>NUCLEOTIDE SEQUENCE [LARGE SCALE GENOMIC DNA]</scope>
    <source>
        <strain evidence="1">Teg-2019</strain>
        <tissue evidence="1">Adductor muscle</tissue>
    </source>
</reference>
<name>A0ABQ9FEW1_TEGGR</name>
<dbReference type="InterPro" id="IPR031248">
    <property type="entry name" value="RNF213"/>
</dbReference>
<dbReference type="Proteomes" id="UP001217089">
    <property type="component" value="Unassembled WGS sequence"/>
</dbReference>
<dbReference type="EMBL" id="JARBDR010000337">
    <property type="protein sequence ID" value="KAJ8315845.1"/>
    <property type="molecule type" value="Genomic_DNA"/>
</dbReference>
<proteinExistence type="predicted"/>
<keyword evidence="2" id="KW-1185">Reference proteome</keyword>